<feature type="domain" description="Mur ligase central" evidence="18">
    <location>
        <begin position="116"/>
        <end position="293"/>
    </location>
</feature>
<dbReference type="InterPro" id="IPR036615">
    <property type="entry name" value="Mur_ligase_C_dom_sf"/>
</dbReference>
<gene>
    <name evidence="14" type="primary">murC</name>
    <name evidence="19" type="ORF">Cop2CBH44_24780</name>
</gene>
<keyword evidence="15" id="KW-1133">Transmembrane helix</keyword>
<dbReference type="GO" id="GO:0009252">
    <property type="term" value="P:peptidoglycan biosynthetic process"/>
    <property type="evidence" value="ECO:0007669"/>
    <property type="project" value="UniProtKB-UniRule"/>
</dbReference>
<keyword evidence="9 14" id="KW-0133">Cell shape</keyword>
<evidence type="ECO:0000256" key="4">
    <source>
        <dbReference type="ARBA" id="ARBA00022490"/>
    </source>
</evidence>
<dbReference type="EMBL" id="AP023322">
    <property type="protein sequence ID" value="BCI64125.1"/>
    <property type="molecule type" value="Genomic_DNA"/>
</dbReference>
<dbReference type="GO" id="GO:0008763">
    <property type="term" value="F:UDP-N-acetylmuramate-L-alanine ligase activity"/>
    <property type="evidence" value="ECO:0007669"/>
    <property type="project" value="UniProtKB-UniRule"/>
</dbReference>
<evidence type="ECO:0000259" key="18">
    <source>
        <dbReference type="Pfam" id="PF08245"/>
    </source>
</evidence>
<dbReference type="GO" id="GO:0071555">
    <property type="term" value="P:cell wall organization"/>
    <property type="evidence" value="ECO:0007669"/>
    <property type="project" value="UniProtKB-KW"/>
</dbReference>
<dbReference type="EC" id="6.3.2.8" evidence="3 14"/>
<evidence type="ECO:0000256" key="13">
    <source>
        <dbReference type="ARBA" id="ARBA00047833"/>
    </source>
</evidence>
<evidence type="ECO:0000256" key="2">
    <source>
        <dbReference type="ARBA" id="ARBA00004752"/>
    </source>
</evidence>
<dbReference type="InterPro" id="IPR005758">
    <property type="entry name" value="UDP-N-AcMur_Ala_ligase_MurC"/>
</dbReference>
<keyword evidence="6 14" id="KW-0132">Cell division</keyword>
<evidence type="ECO:0000256" key="6">
    <source>
        <dbReference type="ARBA" id="ARBA00022618"/>
    </source>
</evidence>
<dbReference type="PANTHER" id="PTHR43445:SF3">
    <property type="entry name" value="UDP-N-ACETYLMURAMATE--L-ALANINE LIGASE"/>
    <property type="match status" value="1"/>
</dbReference>
<keyword evidence="12 14" id="KW-0961">Cell wall biogenesis/degradation</keyword>
<comment type="similarity">
    <text evidence="14">Belongs to the MurCDEF family.</text>
</comment>
<evidence type="ECO:0000256" key="9">
    <source>
        <dbReference type="ARBA" id="ARBA00022960"/>
    </source>
</evidence>
<keyword evidence="5 14" id="KW-0436">Ligase</keyword>
<dbReference type="GO" id="GO:0005737">
    <property type="term" value="C:cytoplasm"/>
    <property type="evidence" value="ECO:0007669"/>
    <property type="project" value="UniProtKB-SubCell"/>
</dbReference>
<evidence type="ECO:0000256" key="15">
    <source>
        <dbReference type="SAM" id="Phobius"/>
    </source>
</evidence>
<dbReference type="NCBIfam" id="TIGR01082">
    <property type="entry name" value="murC"/>
    <property type="match status" value="1"/>
</dbReference>
<dbReference type="Pfam" id="PF01225">
    <property type="entry name" value="Mur_ligase"/>
    <property type="match status" value="1"/>
</dbReference>
<feature type="domain" description="Mur ligase C-terminal" evidence="17">
    <location>
        <begin position="315"/>
        <end position="412"/>
    </location>
</feature>
<keyword evidence="15" id="KW-0472">Membrane</keyword>
<comment type="catalytic activity">
    <reaction evidence="13 14">
        <text>UDP-N-acetyl-alpha-D-muramate + L-alanine + ATP = UDP-N-acetyl-alpha-D-muramoyl-L-alanine + ADP + phosphate + H(+)</text>
        <dbReference type="Rhea" id="RHEA:23372"/>
        <dbReference type="ChEBI" id="CHEBI:15378"/>
        <dbReference type="ChEBI" id="CHEBI:30616"/>
        <dbReference type="ChEBI" id="CHEBI:43474"/>
        <dbReference type="ChEBI" id="CHEBI:57972"/>
        <dbReference type="ChEBI" id="CHEBI:70757"/>
        <dbReference type="ChEBI" id="CHEBI:83898"/>
        <dbReference type="ChEBI" id="CHEBI:456216"/>
        <dbReference type="EC" id="6.3.2.8"/>
    </reaction>
</comment>
<evidence type="ECO:0000256" key="11">
    <source>
        <dbReference type="ARBA" id="ARBA00023306"/>
    </source>
</evidence>
<dbReference type="Pfam" id="PF08245">
    <property type="entry name" value="Mur_ligase_M"/>
    <property type="match status" value="1"/>
</dbReference>
<sequence length="455" mass="50602">MENFTSLYFIGAGGIGMSALVRYFLAKGYHVAGYDRTPSDLTEALINEGAEIVYDENSALIPEYCRHPKTTLVVYTPAVPESHNGFSYFRENGFTIVKRAKLLGMITRTSKALCFAGTHGKTTTSSMAAHILAQSPLECNAFLGGILKNYNSNLILSNTSEFTVIEADEYDRSFHQLSPYMAVITATDPDHLDIYGTEEAYLESFRYFTSLIQPGGALVIKKGIKVQPDVQKGVTIYQYSADNGGDFHAQNIRIGKGTIIFDFVTPKEVISDIELGVPVKINIENSVAAMAIAWLNGVDAVDIRKAMASFKGAKRRFDFWLKTANIVMIDDYAHHPDELKASITSVRALYPDKKISGIFQPHLYTRTRDFYKEFAAALSLLDELILLDIYPAREQPIPGVTSKLIFDKVTCSNKELCHKDMLLEKIKQRNFEVLITLGAGDIDRMLPAIKEILSA</sequence>
<dbReference type="Gene3D" id="3.90.190.20">
    <property type="entry name" value="Mur ligase, C-terminal domain"/>
    <property type="match status" value="1"/>
</dbReference>
<feature type="domain" description="Mur ligase N-terminal catalytic" evidence="16">
    <location>
        <begin position="7"/>
        <end position="109"/>
    </location>
</feature>
<evidence type="ECO:0000256" key="12">
    <source>
        <dbReference type="ARBA" id="ARBA00023316"/>
    </source>
</evidence>
<evidence type="ECO:0000259" key="17">
    <source>
        <dbReference type="Pfam" id="PF02875"/>
    </source>
</evidence>
<dbReference type="Pfam" id="PF02875">
    <property type="entry name" value="Mur_ligase_C"/>
    <property type="match status" value="1"/>
</dbReference>
<evidence type="ECO:0000313" key="20">
    <source>
        <dbReference type="Proteomes" id="UP000594042"/>
    </source>
</evidence>
<dbReference type="GO" id="GO:0008360">
    <property type="term" value="P:regulation of cell shape"/>
    <property type="evidence" value="ECO:0007669"/>
    <property type="project" value="UniProtKB-KW"/>
</dbReference>
<evidence type="ECO:0000256" key="1">
    <source>
        <dbReference type="ARBA" id="ARBA00004496"/>
    </source>
</evidence>
<keyword evidence="15" id="KW-0812">Transmembrane</keyword>
<dbReference type="GO" id="GO:0051301">
    <property type="term" value="P:cell division"/>
    <property type="evidence" value="ECO:0007669"/>
    <property type="project" value="UniProtKB-KW"/>
</dbReference>
<dbReference type="RefSeq" id="WP_200754928.1">
    <property type="nucleotide sequence ID" value="NZ_AP023322.1"/>
</dbReference>
<keyword evidence="4 14" id="KW-0963">Cytoplasm</keyword>
<proteinExistence type="inferred from homology"/>
<dbReference type="InterPro" id="IPR000713">
    <property type="entry name" value="Mur_ligase_N"/>
</dbReference>
<dbReference type="GO" id="GO:0005524">
    <property type="term" value="F:ATP binding"/>
    <property type="evidence" value="ECO:0007669"/>
    <property type="project" value="UniProtKB-UniRule"/>
</dbReference>
<evidence type="ECO:0000256" key="10">
    <source>
        <dbReference type="ARBA" id="ARBA00022984"/>
    </source>
</evidence>
<comment type="pathway">
    <text evidence="2 14">Cell wall biogenesis; peptidoglycan biosynthesis.</text>
</comment>
<dbReference type="Gene3D" id="3.40.50.720">
    <property type="entry name" value="NAD(P)-binding Rossmann-like Domain"/>
    <property type="match status" value="1"/>
</dbReference>
<comment type="subcellular location">
    <subcellularLocation>
        <location evidence="1 14">Cytoplasm</location>
    </subcellularLocation>
</comment>
<dbReference type="InterPro" id="IPR050061">
    <property type="entry name" value="MurCDEF_pg_biosynth"/>
</dbReference>
<evidence type="ECO:0000256" key="5">
    <source>
        <dbReference type="ARBA" id="ARBA00022598"/>
    </source>
</evidence>
<dbReference type="PANTHER" id="PTHR43445">
    <property type="entry name" value="UDP-N-ACETYLMURAMATE--L-ALANINE LIGASE-RELATED"/>
    <property type="match status" value="1"/>
</dbReference>
<keyword evidence="20" id="KW-1185">Reference proteome</keyword>
<evidence type="ECO:0000256" key="7">
    <source>
        <dbReference type="ARBA" id="ARBA00022741"/>
    </source>
</evidence>
<evidence type="ECO:0000256" key="14">
    <source>
        <dbReference type="HAMAP-Rule" id="MF_00046"/>
    </source>
</evidence>
<dbReference type="UniPathway" id="UPA00219"/>
<evidence type="ECO:0000256" key="8">
    <source>
        <dbReference type="ARBA" id="ARBA00022840"/>
    </source>
</evidence>
<feature type="binding site" evidence="14">
    <location>
        <begin position="117"/>
        <end position="123"/>
    </location>
    <ligand>
        <name>ATP</name>
        <dbReference type="ChEBI" id="CHEBI:30616"/>
    </ligand>
</feature>
<evidence type="ECO:0000259" key="16">
    <source>
        <dbReference type="Pfam" id="PF01225"/>
    </source>
</evidence>
<accession>A0A7G1HWL0</accession>
<reference evidence="20" key="1">
    <citation type="submission" date="2020-07" db="EMBL/GenBank/DDBJ databases">
        <title>Complete genome sequencing of Coprobacter sp. strain 2CBH44.</title>
        <authorList>
            <person name="Sakamoto M."/>
            <person name="Murakami T."/>
            <person name="Mori H."/>
        </authorList>
    </citation>
    <scope>NUCLEOTIDE SEQUENCE [LARGE SCALE GENOMIC DNA]</scope>
    <source>
        <strain evidence="20">2CBH44</strain>
    </source>
</reference>
<keyword evidence="8 14" id="KW-0067">ATP-binding</keyword>
<dbReference type="HAMAP" id="MF_00046">
    <property type="entry name" value="MurC"/>
    <property type="match status" value="1"/>
</dbReference>
<dbReference type="Gene3D" id="3.40.1190.10">
    <property type="entry name" value="Mur-like, catalytic domain"/>
    <property type="match status" value="1"/>
</dbReference>
<keyword evidence="11 14" id="KW-0131">Cell cycle</keyword>
<keyword evidence="10 14" id="KW-0573">Peptidoglycan synthesis</keyword>
<dbReference type="KEGG" id="copr:Cop2CBH44_24780"/>
<comment type="function">
    <text evidence="14">Cell wall formation.</text>
</comment>
<dbReference type="InterPro" id="IPR013221">
    <property type="entry name" value="Mur_ligase_cen"/>
</dbReference>
<dbReference type="SUPFAM" id="SSF53623">
    <property type="entry name" value="MurD-like peptide ligases, catalytic domain"/>
    <property type="match status" value="1"/>
</dbReference>
<organism evidence="19 20">
    <name type="scientific">Coprobacter secundus subsp. similis</name>
    <dbReference type="NCBI Taxonomy" id="2751153"/>
    <lineage>
        <taxon>Bacteria</taxon>
        <taxon>Pseudomonadati</taxon>
        <taxon>Bacteroidota</taxon>
        <taxon>Bacteroidia</taxon>
        <taxon>Bacteroidales</taxon>
        <taxon>Barnesiellaceae</taxon>
        <taxon>Coprobacter</taxon>
    </lineage>
</organism>
<evidence type="ECO:0000256" key="3">
    <source>
        <dbReference type="ARBA" id="ARBA00012211"/>
    </source>
</evidence>
<dbReference type="SUPFAM" id="SSF51984">
    <property type="entry name" value="MurCD N-terminal domain"/>
    <property type="match status" value="1"/>
</dbReference>
<dbReference type="InterPro" id="IPR036565">
    <property type="entry name" value="Mur-like_cat_sf"/>
</dbReference>
<keyword evidence="7 14" id="KW-0547">Nucleotide-binding</keyword>
<dbReference type="Proteomes" id="UP000594042">
    <property type="component" value="Chromosome"/>
</dbReference>
<name>A0A7G1HWL0_9BACT</name>
<evidence type="ECO:0000313" key="19">
    <source>
        <dbReference type="EMBL" id="BCI64125.1"/>
    </source>
</evidence>
<dbReference type="InterPro" id="IPR004101">
    <property type="entry name" value="Mur_ligase_C"/>
</dbReference>
<dbReference type="SUPFAM" id="SSF53244">
    <property type="entry name" value="MurD-like peptide ligases, peptide-binding domain"/>
    <property type="match status" value="1"/>
</dbReference>
<feature type="transmembrane region" description="Helical" evidence="15">
    <location>
        <begin position="6"/>
        <end position="25"/>
    </location>
</feature>
<dbReference type="AlphaFoldDB" id="A0A7G1HWL0"/>
<protein>
    <recommendedName>
        <fullName evidence="3 14">UDP-N-acetylmuramate--L-alanine ligase</fullName>
        <ecNumber evidence="3 14">6.3.2.8</ecNumber>
    </recommendedName>
    <alternativeName>
        <fullName evidence="14">UDP-N-acetylmuramoyl-L-alanine synthetase</fullName>
    </alternativeName>
</protein>